<evidence type="ECO:0000256" key="3">
    <source>
        <dbReference type="ARBA" id="ARBA00022989"/>
    </source>
</evidence>
<feature type="transmembrane region" description="Helical" evidence="5">
    <location>
        <begin position="163"/>
        <end position="186"/>
    </location>
</feature>
<accession>A0AA42FKE9</accession>
<dbReference type="GO" id="GO:0046583">
    <property type="term" value="F:monoatomic cation efflux transmembrane transporter activity"/>
    <property type="evidence" value="ECO:0007669"/>
    <property type="project" value="TreeGrafter"/>
</dbReference>
<feature type="transmembrane region" description="Helical" evidence="5">
    <location>
        <begin position="339"/>
        <end position="360"/>
    </location>
</feature>
<feature type="transmembrane region" description="Helical" evidence="5">
    <location>
        <begin position="100"/>
        <end position="118"/>
    </location>
</feature>
<keyword evidence="3 5" id="KW-1133">Transmembrane helix</keyword>
<reference evidence="6" key="1">
    <citation type="submission" date="2023-03" db="EMBL/GenBank/DDBJ databases">
        <title>a new species belonging to Providencia genus.</title>
        <authorList>
            <person name="Yang W."/>
            <person name="Hu F."/>
            <person name="Shen S."/>
            <person name="Ding L."/>
            <person name="Yin D."/>
        </authorList>
    </citation>
    <scope>NUCLEOTIDE SEQUENCE</scope>
    <source>
        <strain evidence="6">CRE-3FA-0001</strain>
    </source>
</reference>
<feature type="transmembrane region" description="Helical" evidence="5">
    <location>
        <begin position="254"/>
        <end position="274"/>
    </location>
</feature>
<feature type="transmembrane region" description="Helical" evidence="5">
    <location>
        <begin position="314"/>
        <end position="333"/>
    </location>
</feature>
<comment type="subcellular location">
    <subcellularLocation>
        <location evidence="1">Membrane</location>
        <topology evidence="1">Multi-pass membrane protein</topology>
    </subcellularLocation>
</comment>
<evidence type="ECO:0000313" key="6">
    <source>
        <dbReference type="EMBL" id="MDG4696179.1"/>
    </source>
</evidence>
<proteinExistence type="predicted"/>
<dbReference type="Gene3D" id="1.50.10.150">
    <property type="entry name" value="Voltage-dependent anion channel"/>
    <property type="match status" value="1"/>
</dbReference>
<evidence type="ECO:0000256" key="4">
    <source>
        <dbReference type="ARBA" id="ARBA00023136"/>
    </source>
</evidence>
<dbReference type="PANTHER" id="PTHR37955">
    <property type="entry name" value="TELLURITE RESISTANCE PROTEIN TEHA"/>
    <property type="match status" value="1"/>
</dbReference>
<feature type="transmembrane region" description="Helical" evidence="5">
    <location>
        <begin position="286"/>
        <end position="302"/>
    </location>
</feature>
<evidence type="ECO:0000256" key="1">
    <source>
        <dbReference type="ARBA" id="ARBA00004141"/>
    </source>
</evidence>
<comment type="caution">
    <text evidence="6">The sequence shown here is derived from an EMBL/GenBank/DDBJ whole genome shotgun (WGS) entry which is preliminary data.</text>
</comment>
<feature type="transmembrane region" description="Helical" evidence="5">
    <location>
        <begin position="139"/>
        <end position="157"/>
    </location>
</feature>
<dbReference type="Proteomes" id="UP001156701">
    <property type="component" value="Unassembled WGS sequence"/>
</dbReference>
<keyword evidence="2 5" id="KW-0812">Transmembrane</keyword>
<evidence type="ECO:0000313" key="7">
    <source>
        <dbReference type="Proteomes" id="UP001156701"/>
    </source>
</evidence>
<sequence>MLLGFLGWNITILYVVVSISVGAFIIESVSLFYKINKMEYVMSNVITETNHSNDKRPTFVRWIKNTPIALFAIVMGISGLSLAWEKSQQFFGVSSIPGDALRWVASIIWIILSSVYLAKLIKYPGLIKTELHHPAKLNFFAAISIGLLLVSILWYPSSPDLSLWLWGTGCILHLTFTLITMNIWIFNSNFKIEQITPAWFIPVVGNIIIPVIGVKHAIADINWFFFSIGLISWFILMTMVLYRLFFHEQLPKQLMPTLFILIAPPSVGFLAYVSLNNGILDGAGKILYFLSLFITMLLFTQIRMFSRIPFSLSSWAYSFPLASITIATLEMSGRSDFVLFRPLGFILLLIVTLTVMVLTIKTIHAVFSGKVFISQ</sequence>
<dbReference type="GO" id="GO:0005886">
    <property type="term" value="C:plasma membrane"/>
    <property type="evidence" value="ECO:0007669"/>
    <property type="project" value="TreeGrafter"/>
</dbReference>
<dbReference type="InterPro" id="IPR038665">
    <property type="entry name" value="Voltage-dep_anion_channel_sf"/>
</dbReference>
<dbReference type="AlphaFoldDB" id="A0AA42FKE9"/>
<protein>
    <submittedName>
        <fullName evidence="6">SLAC1 anion channel family protein</fullName>
    </submittedName>
</protein>
<dbReference type="InterPro" id="IPR004695">
    <property type="entry name" value="SLAC1/Mae1/Ssu1/TehA"/>
</dbReference>
<keyword evidence="4 5" id="KW-0472">Membrane</keyword>
<dbReference type="CDD" id="cd09323">
    <property type="entry name" value="TDT_SLAC1_like"/>
    <property type="match status" value="1"/>
</dbReference>
<dbReference type="EMBL" id="JARRYG010000006">
    <property type="protein sequence ID" value="MDG4696179.1"/>
    <property type="molecule type" value="Genomic_DNA"/>
</dbReference>
<dbReference type="InterPro" id="IPR052951">
    <property type="entry name" value="Tellurite_res_ion_channel"/>
</dbReference>
<dbReference type="PANTHER" id="PTHR37955:SF1">
    <property type="entry name" value="DEP DOMAIN-CONTAINING PROTEIN"/>
    <property type="match status" value="1"/>
</dbReference>
<feature type="transmembrane region" description="Helical" evidence="5">
    <location>
        <begin position="198"/>
        <end position="218"/>
    </location>
</feature>
<organism evidence="6 7">
    <name type="scientific">Providencia huashanensis</name>
    <dbReference type="NCBI Taxonomy" id="3037798"/>
    <lineage>
        <taxon>Bacteria</taxon>
        <taxon>Pseudomonadati</taxon>
        <taxon>Pseudomonadota</taxon>
        <taxon>Gammaproteobacteria</taxon>
        <taxon>Enterobacterales</taxon>
        <taxon>Morganellaceae</taxon>
        <taxon>Providencia</taxon>
    </lineage>
</organism>
<feature type="transmembrane region" description="Helical" evidence="5">
    <location>
        <begin position="12"/>
        <end position="33"/>
    </location>
</feature>
<feature type="transmembrane region" description="Helical" evidence="5">
    <location>
        <begin position="224"/>
        <end position="242"/>
    </location>
</feature>
<evidence type="ECO:0000256" key="5">
    <source>
        <dbReference type="SAM" id="Phobius"/>
    </source>
</evidence>
<name>A0AA42FKE9_9GAMM</name>
<evidence type="ECO:0000256" key="2">
    <source>
        <dbReference type="ARBA" id="ARBA00022692"/>
    </source>
</evidence>
<dbReference type="Pfam" id="PF03595">
    <property type="entry name" value="SLAC1"/>
    <property type="match status" value="1"/>
</dbReference>
<feature type="transmembrane region" description="Helical" evidence="5">
    <location>
        <begin position="65"/>
        <end position="84"/>
    </location>
</feature>
<gene>
    <name evidence="6" type="ORF">P7V44_07980</name>
</gene>